<reference evidence="2" key="2">
    <citation type="submission" date="2025-08" db="UniProtKB">
        <authorList>
            <consortium name="RefSeq"/>
        </authorList>
    </citation>
    <scope>IDENTIFICATION</scope>
    <source>
        <tissue evidence="2">Leaf</tissue>
    </source>
</reference>
<sequence length="184" mass="20897">MDDLIQGTLHLLFCLADVEETEEYFIRYYHDLCKPDFGWQKLNIDGYCKRNPRSVGGGGVIRDHQGSFIVAFVEYYGQCTNNFEEANAMLHGLKLYFSGGFLNIIQISSKGNFTFVHAYGEGNSVADQLVNLGESLKVKVTFDTTSSLSDIVRSSPRLDHVGFPNFRFKPRKNHFTINDVSRYS</sequence>
<protein>
    <submittedName>
        <fullName evidence="2">Uncharacterized protein LOC142175927</fullName>
    </submittedName>
</protein>
<evidence type="ECO:0000313" key="2">
    <source>
        <dbReference type="RefSeq" id="XP_075099039.1"/>
    </source>
</evidence>
<gene>
    <name evidence="2" type="primary">LOC142175927</name>
</gene>
<dbReference type="Proteomes" id="UP000790787">
    <property type="component" value="Chromosome 22"/>
</dbReference>
<accession>A0AC58TP86</accession>
<reference evidence="1" key="1">
    <citation type="journal article" date="2014" name="Nat. Commun.">
        <title>The tobacco genome sequence and its comparison with those of tomato and potato.</title>
        <authorList>
            <person name="Sierro N."/>
            <person name="Battey J.N."/>
            <person name="Ouadi S."/>
            <person name="Bakaher N."/>
            <person name="Bovet L."/>
            <person name="Willig A."/>
            <person name="Goepfert S."/>
            <person name="Peitsch M.C."/>
            <person name="Ivanov N.V."/>
        </authorList>
    </citation>
    <scope>NUCLEOTIDE SEQUENCE [LARGE SCALE GENOMIC DNA]</scope>
</reference>
<proteinExistence type="predicted"/>
<evidence type="ECO:0000313" key="1">
    <source>
        <dbReference type="Proteomes" id="UP000790787"/>
    </source>
</evidence>
<dbReference type="RefSeq" id="XP_075099039.1">
    <property type="nucleotide sequence ID" value="XM_075242938.1"/>
</dbReference>
<organism evidence="1 2">
    <name type="scientific">Nicotiana tabacum</name>
    <name type="common">Common tobacco</name>
    <dbReference type="NCBI Taxonomy" id="4097"/>
    <lineage>
        <taxon>Eukaryota</taxon>
        <taxon>Viridiplantae</taxon>
        <taxon>Streptophyta</taxon>
        <taxon>Embryophyta</taxon>
        <taxon>Tracheophyta</taxon>
        <taxon>Spermatophyta</taxon>
        <taxon>Magnoliopsida</taxon>
        <taxon>eudicotyledons</taxon>
        <taxon>Gunneridae</taxon>
        <taxon>Pentapetalae</taxon>
        <taxon>asterids</taxon>
        <taxon>lamiids</taxon>
        <taxon>Solanales</taxon>
        <taxon>Solanaceae</taxon>
        <taxon>Nicotianoideae</taxon>
        <taxon>Nicotianeae</taxon>
        <taxon>Nicotiana</taxon>
    </lineage>
</organism>
<keyword evidence="1" id="KW-1185">Reference proteome</keyword>
<name>A0AC58TP86_TOBAC</name>